<evidence type="ECO:0000313" key="4">
    <source>
        <dbReference type="Proteomes" id="UP000006352"/>
    </source>
</evidence>
<reference evidence="3 4" key="1">
    <citation type="journal article" date="2012" name="Appl. Environ. Microbiol.">
        <title>Short-read sequencing for genomic analysis of the brown rot fungus Fibroporia radiculosa.</title>
        <authorList>
            <person name="Tang J.D."/>
            <person name="Perkins A.D."/>
            <person name="Sonstegard T.S."/>
            <person name="Schroeder S.G."/>
            <person name="Burgess S.C."/>
            <person name="Diehl S.V."/>
        </authorList>
    </citation>
    <scope>NUCLEOTIDE SEQUENCE [LARGE SCALE GENOMIC DNA]</scope>
    <source>
        <strain evidence="3 4">TFFH 294</strain>
    </source>
</reference>
<dbReference type="PANTHER" id="PTHR24216:SF65">
    <property type="entry name" value="PAXILLIN-LIKE PROTEIN 1"/>
    <property type="match status" value="1"/>
</dbReference>
<keyword evidence="2" id="KW-0472">Membrane</keyword>
<feature type="compositionally biased region" description="Polar residues" evidence="1">
    <location>
        <begin position="77"/>
        <end position="98"/>
    </location>
</feature>
<dbReference type="OrthoDB" id="3208379at2759"/>
<feature type="compositionally biased region" description="Low complexity" evidence="1">
    <location>
        <begin position="194"/>
        <end position="238"/>
    </location>
</feature>
<protein>
    <recommendedName>
        <fullName evidence="5">WW domain-containing protein</fullName>
    </recommendedName>
</protein>
<name>J4HTJ9_9APHY</name>
<feature type="transmembrane region" description="Helical" evidence="2">
    <location>
        <begin position="760"/>
        <end position="784"/>
    </location>
</feature>
<dbReference type="InParanoid" id="J4HTJ9"/>
<evidence type="ECO:0000313" key="3">
    <source>
        <dbReference type="EMBL" id="CCL99557.1"/>
    </source>
</evidence>
<keyword evidence="2" id="KW-0812">Transmembrane</keyword>
<organism evidence="3 4">
    <name type="scientific">Fibroporia radiculosa</name>
    <dbReference type="NCBI Taxonomy" id="599839"/>
    <lineage>
        <taxon>Eukaryota</taxon>
        <taxon>Fungi</taxon>
        <taxon>Dikarya</taxon>
        <taxon>Basidiomycota</taxon>
        <taxon>Agaricomycotina</taxon>
        <taxon>Agaricomycetes</taxon>
        <taxon>Polyporales</taxon>
        <taxon>Fibroporiaceae</taxon>
        <taxon>Fibroporia</taxon>
    </lineage>
</organism>
<dbReference type="EMBL" id="HE796940">
    <property type="protein sequence ID" value="CCL99557.1"/>
    <property type="molecule type" value="Genomic_DNA"/>
</dbReference>
<feature type="region of interest" description="Disordered" evidence="1">
    <location>
        <begin position="1"/>
        <end position="355"/>
    </location>
</feature>
<gene>
    <name evidence="3" type="ORF">FIBRA_01575</name>
</gene>
<dbReference type="Proteomes" id="UP000006352">
    <property type="component" value="Unassembled WGS sequence"/>
</dbReference>
<accession>J4HTJ9</accession>
<sequence>MSTRAWEKSKADTAPSHPQASDVSPHAHSTPSPTPNHESKAVPRRPSPAPDHAAARPSSGVGGPADARSQPCPPSSSTPDASRVNGNVPDTLSNNGRVVQTRRVISPLPRQRHITTRAPQSAVCSIPSSKSTVARDPPGHERSPSRAANSPFSTPAATLTPASTSVPANAAGATSPSVPAAAPSGTISSHNKDTSSTSPSTSTQGSSSPAPQRAASGSTASTAAQAAAPKATTQTSKPVSPPNAPTSQQQAALVLSQSGMSTTGRATVGPVPRSTTASPERLAPTSQRSTLSPSSPSTRPASPSSADHSASSSTQPASTADASDQASTATAAGDDADIETERRIGGTPIIPLGKPGGEASELNGWHEVIHLDGSLYYWHQDLRIVTTDNIKESGRPSAIIKHAADLKAELDQAGAKSKGIVRGQEDVVVCGVDGKPGSEPEALLLDHRRGWYIERVWCTATDSAGVQSRTPEVAYEQRTEQYWRMLERFPMHLTSLPTEVEAEFFGALVFGSSERILDWRETAFPFSDHQAERLIQVYMDLKDAAESKYPVVPAMGWHIARTMVRIEASRTKHKHGTHESKLYRDGAIDAPGWQVKVLDLLVVLLLLGMQRMYRLRLQSARVKGVVNADALRELFEHFLDEWADSNLLATVFIGANIGFLAVSGIDSLQQTALLVSTVFSTMSVVAGVHHTWQHRTKVDASPEEASHYLTHASRLGREVDLAVMACFLALPVSSLLWAIIAFAVALGAFCIQNTDIQGKILLSVSLGLLGLLCMATLFFFWHIWRGPRREELSEEDAGEIISRGWKAAFKRQGREIRMIFGKSHKKNGLESV</sequence>
<feature type="compositionally biased region" description="Low complexity" evidence="1">
    <location>
        <begin position="150"/>
        <end position="186"/>
    </location>
</feature>
<dbReference type="RefSeq" id="XP_012178840.1">
    <property type="nucleotide sequence ID" value="XM_012323450.1"/>
</dbReference>
<dbReference type="HOGENOM" id="CLU_340997_0_0_1"/>
<dbReference type="STRING" id="599839.J4HTJ9"/>
<keyword evidence="2" id="KW-1133">Transmembrane helix</keyword>
<dbReference type="PANTHER" id="PTHR24216">
    <property type="entry name" value="PAXILLIN-RELATED"/>
    <property type="match status" value="1"/>
</dbReference>
<feature type="compositionally biased region" description="Low complexity" evidence="1">
    <location>
        <begin position="247"/>
        <end position="258"/>
    </location>
</feature>
<feature type="transmembrane region" description="Helical" evidence="2">
    <location>
        <begin position="721"/>
        <end position="748"/>
    </location>
</feature>
<feature type="compositionally biased region" description="Low complexity" evidence="1">
    <location>
        <begin position="284"/>
        <end position="333"/>
    </location>
</feature>
<dbReference type="AlphaFoldDB" id="J4HTJ9"/>
<keyword evidence="4" id="KW-1185">Reference proteome</keyword>
<proteinExistence type="predicted"/>
<feature type="compositionally biased region" description="Polar residues" evidence="1">
    <location>
        <begin position="117"/>
        <end position="132"/>
    </location>
</feature>
<evidence type="ECO:0000256" key="1">
    <source>
        <dbReference type="SAM" id="MobiDB-lite"/>
    </source>
</evidence>
<evidence type="ECO:0000256" key="2">
    <source>
        <dbReference type="SAM" id="Phobius"/>
    </source>
</evidence>
<evidence type="ECO:0008006" key="5">
    <source>
        <dbReference type="Google" id="ProtNLM"/>
    </source>
</evidence>
<dbReference type="GeneID" id="24094468"/>
<feature type="compositionally biased region" description="Basic and acidic residues" evidence="1">
    <location>
        <begin position="1"/>
        <end position="11"/>
    </location>
</feature>